<sequence>MCGRGRGSQRRRRSHGDHGPGERQAQWAYSRIDRTAAGTGGEAGASCTGPDIEAVCLVAGVSRGRAKAWAGGAIRTVRVARGRFLPAIDDRRPIDPGRPPI</sequence>
<evidence type="ECO:0000256" key="1">
    <source>
        <dbReference type="SAM" id="MobiDB-lite"/>
    </source>
</evidence>
<evidence type="ECO:0000313" key="3">
    <source>
        <dbReference type="Proteomes" id="UP001501095"/>
    </source>
</evidence>
<reference evidence="2 3" key="1">
    <citation type="journal article" date="2019" name="Int. J. Syst. Evol. Microbiol.">
        <title>The Global Catalogue of Microorganisms (GCM) 10K type strain sequencing project: providing services to taxonomists for standard genome sequencing and annotation.</title>
        <authorList>
            <consortium name="The Broad Institute Genomics Platform"/>
            <consortium name="The Broad Institute Genome Sequencing Center for Infectious Disease"/>
            <person name="Wu L."/>
            <person name="Ma J."/>
        </authorList>
    </citation>
    <scope>NUCLEOTIDE SEQUENCE [LARGE SCALE GENOMIC DNA]</scope>
    <source>
        <strain evidence="2 3">JCM 6924</strain>
    </source>
</reference>
<dbReference type="Proteomes" id="UP001501095">
    <property type="component" value="Unassembled WGS sequence"/>
</dbReference>
<protein>
    <submittedName>
        <fullName evidence="2">Uncharacterized protein</fullName>
    </submittedName>
</protein>
<gene>
    <name evidence="2" type="ORF">GCM10010423_28950</name>
</gene>
<proteinExistence type="predicted"/>
<comment type="caution">
    <text evidence="2">The sequence shown here is derived from an EMBL/GenBank/DDBJ whole genome shotgun (WGS) entry which is preliminary data.</text>
</comment>
<feature type="region of interest" description="Disordered" evidence="1">
    <location>
        <begin position="1"/>
        <end position="48"/>
    </location>
</feature>
<evidence type="ECO:0000313" key="2">
    <source>
        <dbReference type="EMBL" id="GAA2531606.1"/>
    </source>
</evidence>
<organism evidence="2 3">
    <name type="scientific">Streptomyces levis</name>
    <dbReference type="NCBI Taxonomy" id="285566"/>
    <lineage>
        <taxon>Bacteria</taxon>
        <taxon>Bacillati</taxon>
        <taxon>Actinomycetota</taxon>
        <taxon>Actinomycetes</taxon>
        <taxon>Kitasatosporales</taxon>
        <taxon>Streptomycetaceae</taxon>
        <taxon>Streptomyces</taxon>
    </lineage>
</organism>
<accession>A0ABN3NSI2</accession>
<name>A0ABN3NSI2_9ACTN</name>
<dbReference type="EMBL" id="BAAATM010000008">
    <property type="protein sequence ID" value="GAA2531606.1"/>
    <property type="molecule type" value="Genomic_DNA"/>
</dbReference>
<keyword evidence="3" id="KW-1185">Reference proteome</keyword>